<feature type="region of interest" description="Disordered" evidence="1">
    <location>
        <begin position="169"/>
        <end position="204"/>
    </location>
</feature>
<organism evidence="3 4">
    <name type="scientific">Streptosporangium brasiliense</name>
    <dbReference type="NCBI Taxonomy" id="47480"/>
    <lineage>
        <taxon>Bacteria</taxon>
        <taxon>Bacillati</taxon>
        <taxon>Actinomycetota</taxon>
        <taxon>Actinomycetes</taxon>
        <taxon>Streptosporangiales</taxon>
        <taxon>Streptosporangiaceae</taxon>
        <taxon>Streptosporangium</taxon>
    </lineage>
</organism>
<accession>A0ABT9R5W7</accession>
<keyword evidence="2" id="KW-0472">Membrane</keyword>
<keyword evidence="2" id="KW-1133">Transmembrane helix</keyword>
<evidence type="ECO:0000256" key="1">
    <source>
        <dbReference type="SAM" id="MobiDB-lite"/>
    </source>
</evidence>
<feature type="compositionally biased region" description="Basic and acidic residues" evidence="1">
    <location>
        <begin position="176"/>
        <end position="186"/>
    </location>
</feature>
<reference evidence="3 4" key="1">
    <citation type="submission" date="2023-07" db="EMBL/GenBank/DDBJ databases">
        <title>Sequencing the genomes of 1000 actinobacteria strains.</title>
        <authorList>
            <person name="Klenk H.-P."/>
        </authorList>
    </citation>
    <scope>NUCLEOTIDE SEQUENCE [LARGE SCALE GENOMIC DNA]</scope>
    <source>
        <strain evidence="3 4">DSM 44109</strain>
    </source>
</reference>
<gene>
    <name evidence="3" type="ORF">J2S55_003799</name>
</gene>
<evidence type="ECO:0000256" key="2">
    <source>
        <dbReference type="SAM" id="Phobius"/>
    </source>
</evidence>
<dbReference type="Proteomes" id="UP001230426">
    <property type="component" value="Unassembled WGS sequence"/>
</dbReference>
<dbReference type="RefSeq" id="WP_306862502.1">
    <property type="nucleotide sequence ID" value="NZ_JAUSRB010000002.1"/>
</dbReference>
<evidence type="ECO:0000313" key="4">
    <source>
        <dbReference type="Proteomes" id="UP001230426"/>
    </source>
</evidence>
<feature type="transmembrane region" description="Helical" evidence="2">
    <location>
        <begin position="58"/>
        <end position="77"/>
    </location>
</feature>
<evidence type="ECO:0008006" key="5">
    <source>
        <dbReference type="Google" id="ProtNLM"/>
    </source>
</evidence>
<feature type="transmembrane region" description="Helical" evidence="2">
    <location>
        <begin position="6"/>
        <end position="23"/>
    </location>
</feature>
<name>A0ABT9R5W7_9ACTN</name>
<sequence>MDGTLWVAVVAVLVLGVVVKRFIGEPLNARDLFLPPVVLIGIGVFGLARNVHPSGYDIVWIAAASLIGLLFGALRGLTPRLFTKHGHLWQRYTVWTLLVWAVSAAANMGVGLLAVAAGVPEQARPITLSIGVSLLGEAITLGLRALNTGTPFAPETPSPLDRVLRLTTHPAGTARTPDHTPDHHEGSPTARRPSPRTGPPGRCG</sequence>
<dbReference type="EMBL" id="JAUSRB010000002">
    <property type="protein sequence ID" value="MDP9864533.1"/>
    <property type="molecule type" value="Genomic_DNA"/>
</dbReference>
<comment type="caution">
    <text evidence="3">The sequence shown here is derived from an EMBL/GenBank/DDBJ whole genome shotgun (WGS) entry which is preliminary data.</text>
</comment>
<protein>
    <recommendedName>
        <fullName evidence="5">DUF1453 domain-containing protein</fullName>
    </recommendedName>
</protein>
<keyword evidence="4" id="KW-1185">Reference proteome</keyword>
<feature type="transmembrane region" description="Helical" evidence="2">
    <location>
        <begin position="32"/>
        <end position="52"/>
    </location>
</feature>
<evidence type="ECO:0000313" key="3">
    <source>
        <dbReference type="EMBL" id="MDP9864533.1"/>
    </source>
</evidence>
<proteinExistence type="predicted"/>
<feature type="transmembrane region" description="Helical" evidence="2">
    <location>
        <begin position="97"/>
        <end position="119"/>
    </location>
</feature>
<keyword evidence="2" id="KW-0812">Transmembrane</keyword>